<dbReference type="SUPFAM" id="SSF56214">
    <property type="entry name" value="4'-phosphopantetheinyl transferase"/>
    <property type="match status" value="1"/>
</dbReference>
<comment type="caution">
    <text evidence="10">The sequence shown here is derived from an EMBL/GenBank/DDBJ whole genome shotgun (WGS) entry which is preliminary data.</text>
</comment>
<sequence length="157" mass="17383">MTAMIVGMGVDLCMISRIEGVFSRHGDAFLERVFTEDERAYVERLRGSVRFGGYAKRWAAKEACAKALGTGFTKGVSFQDISVGRHHNGAPRLYVSGAAERALWALVPQGMVPELFISLSDDPPFAMAQVIIQVRDHGSDDTYGRSEDRFSEASYRE</sequence>
<keyword evidence="8" id="KW-0963">Cytoplasm</keyword>
<keyword evidence="11" id="KW-1185">Reference proteome</keyword>
<comment type="function">
    <text evidence="8">Transfers the 4'-phosphopantetheine moiety from coenzyme A to a Ser of acyl-carrier-protein.</text>
</comment>
<keyword evidence="6 8" id="KW-0443">Lipid metabolism</keyword>
<dbReference type="Proteomes" id="UP001062901">
    <property type="component" value="Unassembled WGS sequence"/>
</dbReference>
<reference evidence="10" key="1">
    <citation type="submission" date="2013-04" db="EMBL/GenBank/DDBJ databases">
        <title>The genome sequencing project of 58 acetic acid bacteria.</title>
        <authorList>
            <person name="Okamoto-Kainuma A."/>
            <person name="Ishikawa M."/>
            <person name="Umino S."/>
            <person name="Koizumi Y."/>
            <person name="Shiwa Y."/>
            <person name="Yoshikawa H."/>
            <person name="Matsutani M."/>
            <person name="Matsushita K."/>
        </authorList>
    </citation>
    <scope>NUCLEOTIDE SEQUENCE</scope>
    <source>
        <strain evidence="10">DSM 15669</strain>
    </source>
</reference>
<comment type="subcellular location">
    <subcellularLocation>
        <location evidence="8">Cytoplasm</location>
    </subcellularLocation>
</comment>
<feature type="binding site" evidence="8">
    <location>
        <position position="11"/>
    </location>
    <ligand>
        <name>Mg(2+)</name>
        <dbReference type="ChEBI" id="CHEBI:18420"/>
    </ligand>
</feature>
<keyword evidence="5 8" id="KW-0460">Magnesium</keyword>
<dbReference type="InterPro" id="IPR008278">
    <property type="entry name" value="4-PPantetheinyl_Trfase_dom"/>
</dbReference>
<evidence type="ECO:0000256" key="2">
    <source>
        <dbReference type="ARBA" id="ARBA00022679"/>
    </source>
</evidence>
<dbReference type="HAMAP" id="MF_00101">
    <property type="entry name" value="AcpS"/>
    <property type="match status" value="1"/>
</dbReference>
<keyword evidence="2 8" id="KW-0808">Transferase</keyword>
<feature type="binding site" evidence="8">
    <location>
        <position position="62"/>
    </location>
    <ligand>
        <name>Mg(2+)</name>
        <dbReference type="ChEBI" id="CHEBI:18420"/>
    </ligand>
</feature>
<evidence type="ECO:0000256" key="7">
    <source>
        <dbReference type="ARBA" id="ARBA00023160"/>
    </source>
</evidence>
<keyword evidence="3 8" id="KW-0479">Metal-binding</keyword>
<dbReference type="InterPro" id="IPR004568">
    <property type="entry name" value="Ppantetheine-prot_Trfase_dom"/>
</dbReference>
<keyword evidence="4 8" id="KW-0276">Fatty acid metabolism</keyword>
<evidence type="ECO:0000256" key="1">
    <source>
        <dbReference type="ARBA" id="ARBA00022516"/>
    </source>
</evidence>
<dbReference type="Pfam" id="PF01648">
    <property type="entry name" value="ACPS"/>
    <property type="match status" value="1"/>
</dbReference>
<dbReference type="EMBL" id="BAQD01000015">
    <property type="protein sequence ID" value="GBQ06829.1"/>
    <property type="molecule type" value="Genomic_DNA"/>
</dbReference>
<evidence type="ECO:0000256" key="6">
    <source>
        <dbReference type="ARBA" id="ARBA00023098"/>
    </source>
</evidence>
<keyword evidence="7 8" id="KW-0275">Fatty acid biosynthesis</keyword>
<comment type="cofactor">
    <cofactor evidence="8">
        <name>Mg(2+)</name>
        <dbReference type="ChEBI" id="CHEBI:18420"/>
    </cofactor>
</comment>
<protein>
    <recommendedName>
        <fullName evidence="8">Holo-[acyl-carrier-protein] synthase</fullName>
        <shortName evidence="8">Holo-ACP synthase</shortName>
        <ecNumber evidence="8">2.7.8.7</ecNumber>
    </recommendedName>
    <alternativeName>
        <fullName evidence="8">4'-phosphopantetheinyl transferase AcpS</fullName>
    </alternativeName>
</protein>
<dbReference type="InterPro" id="IPR037143">
    <property type="entry name" value="4-PPantetheinyl_Trfase_dom_sf"/>
</dbReference>
<dbReference type="NCBIfam" id="TIGR00516">
    <property type="entry name" value="acpS"/>
    <property type="match status" value="1"/>
</dbReference>
<evidence type="ECO:0000313" key="11">
    <source>
        <dbReference type="Proteomes" id="UP001062901"/>
    </source>
</evidence>
<name>A0ABQ0NZ88_9PROT</name>
<evidence type="ECO:0000256" key="3">
    <source>
        <dbReference type="ARBA" id="ARBA00022723"/>
    </source>
</evidence>
<proteinExistence type="inferred from homology"/>
<evidence type="ECO:0000259" key="9">
    <source>
        <dbReference type="Pfam" id="PF01648"/>
    </source>
</evidence>
<evidence type="ECO:0000256" key="4">
    <source>
        <dbReference type="ARBA" id="ARBA00022832"/>
    </source>
</evidence>
<evidence type="ECO:0000256" key="8">
    <source>
        <dbReference type="HAMAP-Rule" id="MF_00101"/>
    </source>
</evidence>
<accession>A0ABQ0NZ88</accession>
<keyword evidence="1 8" id="KW-0444">Lipid biosynthesis</keyword>
<dbReference type="NCBIfam" id="TIGR00556">
    <property type="entry name" value="pantethn_trn"/>
    <property type="match status" value="1"/>
</dbReference>
<comment type="similarity">
    <text evidence="8">Belongs to the P-Pant transferase superfamily. AcpS family.</text>
</comment>
<evidence type="ECO:0000256" key="5">
    <source>
        <dbReference type="ARBA" id="ARBA00022842"/>
    </source>
</evidence>
<dbReference type="EC" id="2.7.8.7" evidence="8"/>
<evidence type="ECO:0000313" key="10">
    <source>
        <dbReference type="EMBL" id="GBQ06829.1"/>
    </source>
</evidence>
<organism evidence="10 11">
    <name type="scientific">Saccharibacter floricola DSM 15669</name>
    <dbReference type="NCBI Taxonomy" id="1123227"/>
    <lineage>
        <taxon>Bacteria</taxon>
        <taxon>Pseudomonadati</taxon>
        <taxon>Pseudomonadota</taxon>
        <taxon>Alphaproteobacteria</taxon>
        <taxon>Acetobacterales</taxon>
        <taxon>Acetobacteraceae</taxon>
        <taxon>Saccharibacter</taxon>
    </lineage>
</organism>
<dbReference type="Gene3D" id="3.90.470.20">
    <property type="entry name" value="4'-phosphopantetheinyl transferase domain"/>
    <property type="match status" value="1"/>
</dbReference>
<dbReference type="InterPro" id="IPR002582">
    <property type="entry name" value="ACPS"/>
</dbReference>
<feature type="domain" description="4'-phosphopantetheinyl transferase" evidence="9">
    <location>
        <begin position="7"/>
        <end position="108"/>
    </location>
</feature>
<comment type="catalytic activity">
    <reaction evidence="8">
        <text>apo-[ACP] + CoA = holo-[ACP] + adenosine 3',5'-bisphosphate + H(+)</text>
        <dbReference type="Rhea" id="RHEA:12068"/>
        <dbReference type="Rhea" id="RHEA-COMP:9685"/>
        <dbReference type="Rhea" id="RHEA-COMP:9690"/>
        <dbReference type="ChEBI" id="CHEBI:15378"/>
        <dbReference type="ChEBI" id="CHEBI:29999"/>
        <dbReference type="ChEBI" id="CHEBI:57287"/>
        <dbReference type="ChEBI" id="CHEBI:58343"/>
        <dbReference type="ChEBI" id="CHEBI:64479"/>
        <dbReference type="EC" id="2.7.8.7"/>
    </reaction>
</comment>
<gene>
    <name evidence="8" type="primary">acpS</name>
    <name evidence="10" type="ORF">AA15669_1108</name>
</gene>